<feature type="coiled-coil region" evidence="4">
    <location>
        <begin position="162"/>
        <end position="189"/>
    </location>
</feature>
<evidence type="ECO:0000256" key="1">
    <source>
        <dbReference type="ARBA" id="ARBA00004370"/>
    </source>
</evidence>
<dbReference type="Gene3D" id="3.30.200.20">
    <property type="entry name" value="Phosphorylase Kinase, domain 1"/>
    <property type="match status" value="1"/>
</dbReference>
<keyword evidence="2" id="KW-0723">Serine/threonine-protein kinase</keyword>
<accession>A0AAU9RNC2</accession>
<dbReference type="AlphaFoldDB" id="A0AAU9RNC2"/>
<evidence type="ECO:0000256" key="4">
    <source>
        <dbReference type="SAM" id="Coils"/>
    </source>
</evidence>
<dbReference type="Proteomes" id="UP000836841">
    <property type="component" value="Chromosome 2"/>
</dbReference>
<keyword evidence="4" id="KW-0175">Coiled coil</keyword>
<gene>
    <name evidence="5" type="ORF">TAV2_LOCUS6499</name>
</gene>
<keyword evidence="6" id="KW-1185">Reference proteome</keyword>
<dbReference type="SUPFAM" id="SSF56112">
    <property type="entry name" value="Protein kinase-like (PK-like)"/>
    <property type="match status" value="1"/>
</dbReference>
<evidence type="ECO:0000256" key="3">
    <source>
        <dbReference type="ARBA" id="ARBA00023136"/>
    </source>
</evidence>
<keyword evidence="2" id="KW-0808">Transferase</keyword>
<evidence type="ECO:0000313" key="6">
    <source>
        <dbReference type="Proteomes" id="UP000836841"/>
    </source>
</evidence>
<dbReference type="PANTHER" id="PTHR47985:SF31">
    <property type="entry name" value="SERINE_THREONINE-PROTEIN KINASE PBL26-RELATED"/>
    <property type="match status" value="1"/>
</dbReference>
<dbReference type="GO" id="GO:0004674">
    <property type="term" value="F:protein serine/threonine kinase activity"/>
    <property type="evidence" value="ECO:0007669"/>
    <property type="project" value="UniProtKB-KW"/>
</dbReference>
<keyword evidence="2" id="KW-0418">Kinase</keyword>
<comment type="subcellular location">
    <subcellularLocation>
        <location evidence="1">Membrane</location>
    </subcellularLocation>
</comment>
<proteinExistence type="predicted"/>
<evidence type="ECO:0000256" key="2">
    <source>
        <dbReference type="ARBA" id="ARBA00022527"/>
    </source>
</evidence>
<dbReference type="PANTHER" id="PTHR47985">
    <property type="entry name" value="OS07G0668900 PROTEIN"/>
    <property type="match status" value="1"/>
</dbReference>
<sequence>MNCFSCFYFYEKKITRNISCQRNGELAIKEDKKPQKVHSETGKEESKNIDTTNIAALTFTFRELATATNNFRQECLIGEGGFGRVYKGKLEKTGQAQPVFKEPGRFSELADPLMEGVFPEKSLNQAVAVAAMCLQEEDSVRPVMSDVVTALDFLGTATECSENVTREKLDDVVENVEAAEDERERAVAEAMECSS</sequence>
<dbReference type="InterPro" id="IPR011009">
    <property type="entry name" value="Kinase-like_dom_sf"/>
</dbReference>
<name>A0AAU9RNC2_THLAR</name>
<protein>
    <submittedName>
        <fullName evidence="5">Uncharacterized protein</fullName>
    </submittedName>
</protein>
<dbReference type="GO" id="GO:0016020">
    <property type="term" value="C:membrane"/>
    <property type="evidence" value="ECO:0007669"/>
    <property type="project" value="UniProtKB-SubCell"/>
</dbReference>
<dbReference type="EMBL" id="OU466858">
    <property type="protein sequence ID" value="CAH2044715.1"/>
    <property type="molecule type" value="Genomic_DNA"/>
</dbReference>
<keyword evidence="3" id="KW-0472">Membrane</keyword>
<organism evidence="5 6">
    <name type="scientific">Thlaspi arvense</name>
    <name type="common">Field penny-cress</name>
    <dbReference type="NCBI Taxonomy" id="13288"/>
    <lineage>
        <taxon>Eukaryota</taxon>
        <taxon>Viridiplantae</taxon>
        <taxon>Streptophyta</taxon>
        <taxon>Embryophyta</taxon>
        <taxon>Tracheophyta</taxon>
        <taxon>Spermatophyta</taxon>
        <taxon>Magnoliopsida</taxon>
        <taxon>eudicotyledons</taxon>
        <taxon>Gunneridae</taxon>
        <taxon>Pentapetalae</taxon>
        <taxon>rosids</taxon>
        <taxon>malvids</taxon>
        <taxon>Brassicales</taxon>
        <taxon>Brassicaceae</taxon>
        <taxon>Thlaspideae</taxon>
        <taxon>Thlaspi</taxon>
    </lineage>
</organism>
<evidence type="ECO:0000313" key="5">
    <source>
        <dbReference type="EMBL" id="CAH2044715.1"/>
    </source>
</evidence>
<reference evidence="5 6" key="1">
    <citation type="submission" date="2022-03" db="EMBL/GenBank/DDBJ databases">
        <authorList>
            <person name="Nunn A."/>
            <person name="Chopra R."/>
            <person name="Nunn A."/>
            <person name="Contreras Garrido A."/>
        </authorList>
    </citation>
    <scope>NUCLEOTIDE SEQUENCE [LARGE SCALE GENOMIC DNA]</scope>
</reference>